<feature type="transmembrane region" description="Helical" evidence="5">
    <location>
        <begin position="151"/>
        <end position="172"/>
    </location>
</feature>
<sequence>MNHDNLYGYIPSIVAGVIFIILFSGTTFFHAFQLTKARCWYFIPFVVGGVFQVIGYICRVIARNNLNSVAIYAMQSVLILLAPPLYAASIYMVLGRTVTYLNAENLSLVRVRWLTKIFVSGDVFSFLLQSAGGGLMASSNTSTRQTGSNVVIGGLVVQLLFFGFFVVVAAIFHHRIEKNPTSKSQNERMSTRAQGWRQRNWLTILLALYVVSALILIRSIFRLIEYKGGFDGYLMTHEAFGYIFDALLMFIAMVVMNVYHPAVILGDGKGGGRQYSEYGEDVLL</sequence>
<dbReference type="InterPro" id="IPR007568">
    <property type="entry name" value="RTA1"/>
</dbReference>
<evidence type="ECO:0000256" key="4">
    <source>
        <dbReference type="ARBA" id="ARBA00023136"/>
    </source>
</evidence>
<evidence type="ECO:0000256" key="3">
    <source>
        <dbReference type="ARBA" id="ARBA00022989"/>
    </source>
</evidence>
<feature type="transmembrane region" description="Helical" evidence="5">
    <location>
        <begin position="69"/>
        <end position="93"/>
    </location>
</feature>
<dbReference type="PANTHER" id="PTHR31465">
    <property type="entry name" value="PROTEIN RTA1-RELATED"/>
    <property type="match status" value="1"/>
</dbReference>
<evidence type="ECO:0000313" key="7">
    <source>
        <dbReference type="Proteomes" id="UP000186955"/>
    </source>
</evidence>
<evidence type="ECO:0000256" key="5">
    <source>
        <dbReference type="SAM" id="Phobius"/>
    </source>
</evidence>
<dbReference type="AlphaFoldDB" id="A0A1Q5U1D3"/>
<gene>
    <name evidence="6" type="ORF">PENSUB_6292</name>
</gene>
<feature type="transmembrane region" description="Helical" evidence="5">
    <location>
        <begin position="241"/>
        <end position="259"/>
    </location>
</feature>
<dbReference type="OrthoDB" id="3358017at2759"/>
<feature type="transmembrane region" description="Helical" evidence="5">
    <location>
        <begin position="113"/>
        <end position="131"/>
    </location>
</feature>
<dbReference type="GO" id="GO:0016020">
    <property type="term" value="C:membrane"/>
    <property type="evidence" value="ECO:0007669"/>
    <property type="project" value="UniProtKB-SubCell"/>
</dbReference>
<proteinExistence type="predicted"/>
<evidence type="ECO:0000313" key="6">
    <source>
        <dbReference type="EMBL" id="OKP06302.1"/>
    </source>
</evidence>
<feature type="transmembrane region" description="Helical" evidence="5">
    <location>
        <begin position="6"/>
        <end position="32"/>
    </location>
</feature>
<dbReference type="Proteomes" id="UP000186955">
    <property type="component" value="Unassembled WGS sequence"/>
</dbReference>
<evidence type="ECO:0000256" key="2">
    <source>
        <dbReference type="ARBA" id="ARBA00022692"/>
    </source>
</evidence>
<dbReference type="EMBL" id="MNBE01000598">
    <property type="protein sequence ID" value="OKP06302.1"/>
    <property type="molecule type" value="Genomic_DNA"/>
</dbReference>
<name>A0A1Q5U1D3_9EURO</name>
<feature type="transmembrane region" description="Helical" evidence="5">
    <location>
        <begin position="39"/>
        <end position="57"/>
    </location>
</feature>
<keyword evidence="2 5" id="KW-0812">Transmembrane</keyword>
<protein>
    <submittedName>
        <fullName evidence="6">Protein RTM1</fullName>
    </submittedName>
</protein>
<keyword evidence="4 5" id="KW-0472">Membrane</keyword>
<organism evidence="6 7">
    <name type="scientific">Penicillium subrubescens</name>
    <dbReference type="NCBI Taxonomy" id="1316194"/>
    <lineage>
        <taxon>Eukaryota</taxon>
        <taxon>Fungi</taxon>
        <taxon>Dikarya</taxon>
        <taxon>Ascomycota</taxon>
        <taxon>Pezizomycotina</taxon>
        <taxon>Eurotiomycetes</taxon>
        <taxon>Eurotiomycetidae</taxon>
        <taxon>Eurotiales</taxon>
        <taxon>Aspergillaceae</taxon>
        <taxon>Penicillium</taxon>
    </lineage>
</organism>
<dbReference type="STRING" id="1316194.A0A1Q5U1D3"/>
<keyword evidence="7" id="KW-1185">Reference proteome</keyword>
<keyword evidence="3 5" id="KW-1133">Transmembrane helix</keyword>
<comment type="subcellular location">
    <subcellularLocation>
        <location evidence="1">Membrane</location>
        <topology evidence="1">Multi-pass membrane protein</topology>
    </subcellularLocation>
</comment>
<reference evidence="6 7" key="1">
    <citation type="submission" date="2016-10" db="EMBL/GenBank/DDBJ databases">
        <title>Genome sequence of the ascomycete fungus Penicillium subrubescens.</title>
        <authorList>
            <person name="De Vries R.P."/>
            <person name="Peng M."/>
            <person name="Dilokpimol A."/>
            <person name="Hilden K."/>
            <person name="Makela M.R."/>
            <person name="Grigoriev I."/>
            <person name="Riley R."/>
            <person name="Granchi Z."/>
        </authorList>
    </citation>
    <scope>NUCLEOTIDE SEQUENCE [LARGE SCALE GENOMIC DNA]</scope>
    <source>
        <strain evidence="6 7">CBS 132785</strain>
    </source>
</reference>
<dbReference type="Pfam" id="PF04479">
    <property type="entry name" value="RTA1"/>
    <property type="match status" value="1"/>
</dbReference>
<accession>A0A1Q5U1D3</accession>
<feature type="transmembrane region" description="Helical" evidence="5">
    <location>
        <begin position="201"/>
        <end position="221"/>
    </location>
</feature>
<evidence type="ECO:0000256" key="1">
    <source>
        <dbReference type="ARBA" id="ARBA00004141"/>
    </source>
</evidence>
<dbReference type="PANTHER" id="PTHR31465:SF1">
    <property type="entry name" value="PROTEIN RTA1-RELATED"/>
    <property type="match status" value="1"/>
</dbReference>
<comment type="caution">
    <text evidence="6">The sequence shown here is derived from an EMBL/GenBank/DDBJ whole genome shotgun (WGS) entry which is preliminary data.</text>
</comment>